<gene>
    <name evidence="1" type="ORF">CK203_033692</name>
</gene>
<name>A0A438HSC0_VITVI</name>
<evidence type="ECO:0000313" key="1">
    <source>
        <dbReference type="EMBL" id="RVW87352.1"/>
    </source>
</evidence>
<protein>
    <recommendedName>
        <fullName evidence="3">Reverse transcriptase domain-containing protein</fullName>
    </recommendedName>
</protein>
<sequence>MNKLLRIGPFHPYTARIFGLHPVLGAQILDVALIANEATDSRLRSQRKGVVHKLDIEKAYEHVNRNLMLAMLCKMGFRQNSRDLRQGDPLSPYLFVSLMEALGILLRKTGQGRFISSFKVGDRRGTGVEISQLPFSDDTLLFSNKEAWVAYVKEAMSRQVVWNLLLPRQFQD</sequence>
<evidence type="ECO:0008006" key="3">
    <source>
        <dbReference type="Google" id="ProtNLM"/>
    </source>
</evidence>
<reference evidence="1 2" key="1">
    <citation type="journal article" date="2018" name="PLoS Genet.">
        <title>Population sequencing reveals clonal diversity and ancestral inbreeding in the grapevine cultivar Chardonnay.</title>
        <authorList>
            <person name="Roach M.J."/>
            <person name="Johnson D.L."/>
            <person name="Bohlmann J."/>
            <person name="van Vuuren H.J."/>
            <person name="Jones S.J."/>
            <person name="Pretorius I.S."/>
            <person name="Schmidt S.A."/>
            <person name="Borneman A.R."/>
        </authorList>
    </citation>
    <scope>NUCLEOTIDE SEQUENCE [LARGE SCALE GENOMIC DNA]</scope>
    <source>
        <strain evidence="2">cv. Chardonnay</strain>
        <tissue evidence="1">Leaf</tissue>
    </source>
</reference>
<comment type="caution">
    <text evidence="1">The sequence shown here is derived from an EMBL/GenBank/DDBJ whole genome shotgun (WGS) entry which is preliminary data.</text>
</comment>
<dbReference type="Proteomes" id="UP000288805">
    <property type="component" value="Unassembled WGS sequence"/>
</dbReference>
<proteinExistence type="predicted"/>
<organism evidence="1 2">
    <name type="scientific">Vitis vinifera</name>
    <name type="common">Grape</name>
    <dbReference type="NCBI Taxonomy" id="29760"/>
    <lineage>
        <taxon>Eukaryota</taxon>
        <taxon>Viridiplantae</taxon>
        <taxon>Streptophyta</taxon>
        <taxon>Embryophyta</taxon>
        <taxon>Tracheophyta</taxon>
        <taxon>Spermatophyta</taxon>
        <taxon>Magnoliopsida</taxon>
        <taxon>eudicotyledons</taxon>
        <taxon>Gunneridae</taxon>
        <taxon>Pentapetalae</taxon>
        <taxon>rosids</taxon>
        <taxon>Vitales</taxon>
        <taxon>Vitaceae</taxon>
        <taxon>Viteae</taxon>
        <taxon>Vitis</taxon>
    </lineage>
</organism>
<dbReference type="EMBL" id="QGNW01000184">
    <property type="protein sequence ID" value="RVW87352.1"/>
    <property type="molecule type" value="Genomic_DNA"/>
</dbReference>
<accession>A0A438HSC0</accession>
<dbReference type="AlphaFoldDB" id="A0A438HSC0"/>
<evidence type="ECO:0000313" key="2">
    <source>
        <dbReference type="Proteomes" id="UP000288805"/>
    </source>
</evidence>